<comment type="caution">
    <text evidence="1">The sequence shown here is derived from an EMBL/GenBank/DDBJ whole genome shotgun (WGS) entry which is preliminary data.</text>
</comment>
<protein>
    <submittedName>
        <fullName evidence="1">2552_t:CDS:1</fullName>
    </submittedName>
</protein>
<sequence length="253" mass="29168">MLVDGAHNPLAAKVLGDYVDKRLQLQNNETTKTYKVSWIFAVTEGEDISEILKLLLINDDSDWFFAHMLHFKQDEMHAVIQEEETVLKKELEWLLDSQLPNSLYNLKKELKELQVKFPNYNRGNLTKLTVNSKKPYFIEQLIDAQNYITLALDTLECSNNSYTKEKSYELLDTVLKYISNARFTLTCASEEKLFPYKICDPQMFGAKFPEDLVIQFHIESSCIVVSVYALQYHSSPPQQKHGNILGSSKSSLK</sequence>
<proteinExistence type="predicted"/>
<accession>A0ACA9MAV4</accession>
<evidence type="ECO:0000313" key="1">
    <source>
        <dbReference type="EMBL" id="CAG8578557.1"/>
    </source>
</evidence>
<name>A0ACA9MAV4_9GLOM</name>
<gene>
    <name evidence="1" type="ORF">SCALOS_LOCUS6115</name>
</gene>
<keyword evidence="2" id="KW-1185">Reference proteome</keyword>
<evidence type="ECO:0000313" key="2">
    <source>
        <dbReference type="Proteomes" id="UP000789860"/>
    </source>
</evidence>
<dbReference type="Proteomes" id="UP000789860">
    <property type="component" value="Unassembled WGS sequence"/>
</dbReference>
<dbReference type="EMBL" id="CAJVPM010011095">
    <property type="protein sequence ID" value="CAG8578557.1"/>
    <property type="molecule type" value="Genomic_DNA"/>
</dbReference>
<reference evidence="1" key="1">
    <citation type="submission" date="2021-06" db="EMBL/GenBank/DDBJ databases">
        <authorList>
            <person name="Kallberg Y."/>
            <person name="Tangrot J."/>
            <person name="Rosling A."/>
        </authorList>
    </citation>
    <scope>NUCLEOTIDE SEQUENCE</scope>
    <source>
        <strain evidence="1">AU212A</strain>
    </source>
</reference>
<feature type="non-terminal residue" evidence="1">
    <location>
        <position position="253"/>
    </location>
</feature>
<organism evidence="1 2">
    <name type="scientific">Scutellospora calospora</name>
    <dbReference type="NCBI Taxonomy" id="85575"/>
    <lineage>
        <taxon>Eukaryota</taxon>
        <taxon>Fungi</taxon>
        <taxon>Fungi incertae sedis</taxon>
        <taxon>Mucoromycota</taxon>
        <taxon>Glomeromycotina</taxon>
        <taxon>Glomeromycetes</taxon>
        <taxon>Diversisporales</taxon>
        <taxon>Gigasporaceae</taxon>
        <taxon>Scutellospora</taxon>
    </lineage>
</organism>